<comment type="caution">
    <text evidence="1">The sequence shown here is derived from an EMBL/GenBank/DDBJ whole genome shotgun (WGS) entry which is preliminary data.</text>
</comment>
<protein>
    <submittedName>
        <fullName evidence="1">Uncharacterized protein</fullName>
    </submittedName>
</protein>
<dbReference type="Proteomes" id="UP000187209">
    <property type="component" value="Unassembled WGS sequence"/>
</dbReference>
<proteinExistence type="predicted"/>
<keyword evidence="2" id="KW-1185">Reference proteome</keyword>
<gene>
    <name evidence="1" type="ORF">SteCoe_22298</name>
</gene>
<dbReference type="AlphaFoldDB" id="A0A1R2BMS6"/>
<accession>A0A1R2BMS6</accession>
<evidence type="ECO:0000313" key="1">
    <source>
        <dbReference type="EMBL" id="OMJ78014.1"/>
    </source>
</evidence>
<dbReference type="EMBL" id="MPUH01000544">
    <property type="protein sequence ID" value="OMJ78014.1"/>
    <property type="molecule type" value="Genomic_DNA"/>
</dbReference>
<reference evidence="1 2" key="1">
    <citation type="submission" date="2016-11" db="EMBL/GenBank/DDBJ databases">
        <title>The macronuclear genome of Stentor coeruleus: a giant cell with tiny introns.</title>
        <authorList>
            <person name="Slabodnick M."/>
            <person name="Ruby J.G."/>
            <person name="Reiff S.B."/>
            <person name="Swart E.C."/>
            <person name="Gosai S."/>
            <person name="Prabakaran S."/>
            <person name="Witkowska E."/>
            <person name="Larue G.E."/>
            <person name="Fisher S."/>
            <person name="Freeman R.M."/>
            <person name="Gunawardena J."/>
            <person name="Chu W."/>
            <person name="Stover N.A."/>
            <person name="Gregory B.D."/>
            <person name="Nowacki M."/>
            <person name="Derisi J."/>
            <person name="Roy S.W."/>
            <person name="Marshall W.F."/>
            <person name="Sood P."/>
        </authorList>
    </citation>
    <scope>NUCLEOTIDE SEQUENCE [LARGE SCALE GENOMIC DNA]</scope>
    <source>
        <strain evidence="1">WM001</strain>
    </source>
</reference>
<evidence type="ECO:0000313" key="2">
    <source>
        <dbReference type="Proteomes" id="UP000187209"/>
    </source>
</evidence>
<organism evidence="1 2">
    <name type="scientific">Stentor coeruleus</name>
    <dbReference type="NCBI Taxonomy" id="5963"/>
    <lineage>
        <taxon>Eukaryota</taxon>
        <taxon>Sar</taxon>
        <taxon>Alveolata</taxon>
        <taxon>Ciliophora</taxon>
        <taxon>Postciliodesmatophora</taxon>
        <taxon>Heterotrichea</taxon>
        <taxon>Heterotrichida</taxon>
        <taxon>Stentoridae</taxon>
        <taxon>Stentor</taxon>
    </lineage>
</organism>
<sequence length="144" mass="16701">MSENSNIEDICSRVLELESQLSKVCKIINALQSENQELRKLLCTRNEAYNLKRPANALGFANPSAKKLYFKSDMITPEVKENKDLSDTKNSSSQRRQVMQDIVKNFKSNILPNYQDHLESERSTIPKLRNNDGRIILKNIRYLR</sequence>
<name>A0A1R2BMS6_9CILI</name>